<name>A0A7V9AD45_9BACT</name>
<dbReference type="AlphaFoldDB" id="A0A7V9AD45"/>
<comment type="caution">
    <text evidence="1">The sequence shown here is derived from an EMBL/GenBank/DDBJ whole genome shotgun (WGS) entry which is preliminary data.</text>
</comment>
<sequence length="338" mass="38123">MATALWTWVAGGLLLVPVAEPAKPAPSKADEPLASRYDPLRAAAYLDGVAVHWTRERQCISCHTNMLYLAVRPRLGGEDKSWREVRAFLEKQVQSWSQGGKPRGDTYVVVTAFALSLHDAFTSGKLQTSTRAALDRMWQHQRESGEWNWLKCDWPPLEHDDYYGAVLAAVAVGYAPDRYAETPQAQAGLKRLRQYLERTPPPDLHHAAMLLWASTRLPGLLREEQRRQIIADLKSRQQRDGGWALPALGHYKRRDGSPNDPQAPSDGYATGMVTFILLQAGLPPQDPVLVKARQWLLQHQRDSGRWFTRSLNNDKAHYITNIGTAFCVLALQQFPETR</sequence>
<protein>
    <submittedName>
        <fullName evidence="1">Terpene cyclase/mutase family protein</fullName>
    </submittedName>
</protein>
<dbReference type="EMBL" id="JACEFB010000014">
    <property type="protein sequence ID" value="MBA2227422.1"/>
    <property type="molecule type" value="Genomic_DNA"/>
</dbReference>
<proteinExistence type="predicted"/>
<accession>A0A7V9AD45</accession>
<dbReference type="Proteomes" id="UP000542342">
    <property type="component" value="Unassembled WGS sequence"/>
</dbReference>
<dbReference type="InterPro" id="IPR008930">
    <property type="entry name" value="Terpenoid_cyclase/PrenylTrfase"/>
</dbReference>
<evidence type="ECO:0000313" key="2">
    <source>
        <dbReference type="Proteomes" id="UP000542342"/>
    </source>
</evidence>
<evidence type="ECO:0000313" key="1">
    <source>
        <dbReference type="EMBL" id="MBA2227422.1"/>
    </source>
</evidence>
<keyword evidence="2" id="KW-1185">Reference proteome</keyword>
<dbReference type="Gene3D" id="1.50.10.20">
    <property type="match status" value="1"/>
</dbReference>
<dbReference type="CDD" id="cd00688">
    <property type="entry name" value="ISOPREN_C2_like"/>
    <property type="match status" value="1"/>
</dbReference>
<organism evidence="1 2">
    <name type="scientific">Thermogemmata fonticola</name>
    <dbReference type="NCBI Taxonomy" id="2755323"/>
    <lineage>
        <taxon>Bacteria</taxon>
        <taxon>Pseudomonadati</taxon>
        <taxon>Planctomycetota</taxon>
        <taxon>Planctomycetia</taxon>
        <taxon>Gemmatales</taxon>
        <taxon>Gemmataceae</taxon>
        <taxon>Thermogemmata</taxon>
    </lineage>
</organism>
<gene>
    <name evidence="1" type="ORF">H0921_14785</name>
</gene>
<dbReference type="RefSeq" id="WP_194539286.1">
    <property type="nucleotide sequence ID" value="NZ_JACEFB010000014.1"/>
</dbReference>
<reference evidence="1 2" key="1">
    <citation type="submission" date="2020-07" db="EMBL/GenBank/DDBJ databases">
        <title>Thermogemmata thermophila gen. nov., sp. nov., a novel moderate thermophilic planctomycete from a Kamchatka hot spring.</title>
        <authorList>
            <person name="Elcheninov A.G."/>
            <person name="Podosokorskaya O.A."/>
            <person name="Kovaleva O.L."/>
            <person name="Novikov A."/>
            <person name="Bonch-Osmolovskaya E.A."/>
            <person name="Toshchakov S.V."/>
            <person name="Kublanov I.V."/>
        </authorList>
    </citation>
    <scope>NUCLEOTIDE SEQUENCE [LARGE SCALE GENOMIC DNA]</scope>
    <source>
        <strain evidence="1 2">2918</strain>
    </source>
</reference>
<dbReference type="SUPFAM" id="SSF48239">
    <property type="entry name" value="Terpenoid cyclases/Protein prenyltransferases"/>
    <property type="match status" value="1"/>
</dbReference>